<dbReference type="PANTHER" id="PTHR30124:SF0">
    <property type="entry name" value="MEMBRANE-BOUND LYTIC MUREIN TRANSGLYCOSYLASE A"/>
    <property type="match status" value="1"/>
</dbReference>
<dbReference type="GO" id="GO:0008933">
    <property type="term" value="F:peptidoglycan lytic transglycosylase activity"/>
    <property type="evidence" value="ECO:0007669"/>
    <property type="project" value="TreeGrafter"/>
</dbReference>
<dbReference type="AlphaFoldDB" id="A0A3B0RQZ8"/>
<dbReference type="Gene3D" id="2.40.40.10">
    <property type="entry name" value="RlpA-like domain"/>
    <property type="match status" value="1"/>
</dbReference>
<dbReference type="InterPro" id="IPR005300">
    <property type="entry name" value="MltA_B"/>
</dbReference>
<dbReference type="EMBL" id="UOED01000092">
    <property type="protein sequence ID" value="VAV94577.1"/>
    <property type="molecule type" value="Genomic_DNA"/>
</dbReference>
<keyword evidence="3" id="KW-0456">Lyase</keyword>
<evidence type="ECO:0000256" key="4">
    <source>
        <dbReference type="ARBA" id="ARBA00023316"/>
    </source>
</evidence>
<dbReference type="GO" id="GO:0009254">
    <property type="term" value="P:peptidoglycan turnover"/>
    <property type="evidence" value="ECO:0007669"/>
    <property type="project" value="InterPro"/>
</dbReference>
<gene>
    <name evidence="7" type="ORF">MNBD_ALPHA02-683</name>
</gene>
<dbReference type="PANTHER" id="PTHR30124">
    <property type="entry name" value="MEMBRANE-BOUND LYTIC MUREIN TRANSGLYCOSYLASE A"/>
    <property type="match status" value="1"/>
</dbReference>
<evidence type="ECO:0000313" key="7">
    <source>
        <dbReference type="EMBL" id="VAV94577.1"/>
    </source>
</evidence>
<dbReference type="EC" id="4.2.2.n1" evidence="2"/>
<dbReference type="PIRSF" id="PIRSF019422">
    <property type="entry name" value="MltA"/>
    <property type="match status" value="1"/>
</dbReference>
<dbReference type="SMART" id="SM00925">
    <property type="entry name" value="MltA"/>
    <property type="match status" value="1"/>
</dbReference>
<dbReference type="GO" id="GO:0071555">
    <property type="term" value="P:cell wall organization"/>
    <property type="evidence" value="ECO:0007669"/>
    <property type="project" value="UniProtKB-KW"/>
</dbReference>
<protein>
    <recommendedName>
        <fullName evidence="2">peptidoglycan lytic exotransglycosylase</fullName>
        <ecNumber evidence="2">4.2.2.n1</ecNumber>
    </recommendedName>
    <alternativeName>
        <fullName evidence="5">Murein hydrolase A</fullName>
    </alternativeName>
</protein>
<dbReference type="SUPFAM" id="SSF50685">
    <property type="entry name" value="Barwin-like endoglucanases"/>
    <property type="match status" value="1"/>
</dbReference>
<dbReference type="GO" id="GO:0004553">
    <property type="term" value="F:hydrolase activity, hydrolyzing O-glycosyl compounds"/>
    <property type="evidence" value="ECO:0007669"/>
    <property type="project" value="InterPro"/>
</dbReference>
<evidence type="ECO:0000256" key="1">
    <source>
        <dbReference type="ARBA" id="ARBA00001420"/>
    </source>
</evidence>
<organism evidence="7">
    <name type="scientific">hydrothermal vent metagenome</name>
    <dbReference type="NCBI Taxonomy" id="652676"/>
    <lineage>
        <taxon>unclassified sequences</taxon>
        <taxon>metagenomes</taxon>
        <taxon>ecological metagenomes</taxon>
    </lineage>
</organism>
<evidence type="ECO:0000256" key="2">
    <source>
        <dbReference type="ARBA" id="ARBA00012587"/>
    </source>
</evidence>
<proteinExistence type="predicted"/>
<evidence type="ECO:0000259" key="6">
    <source>
        <dbReference type="SMART" id="SM00925"/>
    </source>
</evidence>
<feature type="domain" description="Lytic transglycosylase MltA" evidence="6">
    <location>
        <begin position="131"/>
        <end position="288"/>
    </location>
</feature>
<dbReference type="CDD" id="cd14485">
    <property type="entry name" value="mltA_like_LT_A"/>
    <property type="match status" value="1"/>
</dbReference>
<dbReference type="Pfam" id="PF03562">
    <property type="entry name" value="MltA"/>
    <property type="match status" value="1"/>
</dbReference>
<evidence type="ECO:0000256" key="3">
    <source>
        <dbReference type="ARBA" id="ARBA00023239"/>
    </source>
</evidence>
<dbReference type="InterPro" id="IPR010611">
    <property type="entry name" value="3D_dom"/>
</dbReference>
<dbReference type="Pfam" id="PF06725">
    <property type="entry name" value="3D"/>
    <property type="match status" value="1"/>
</dbReference>
<dbReference type="InterPro" id="IPR036908">
    <property type="entry name" value="RlpA-like_sf"/>
</dbReference>
<keyword evidence="4" id="KW-0961">Cell wall biogenesis/degradation</keyword>
<dbReference type="GO" id="GO:0019867">
    <property type="term" value="C:outer membrane"/>
    <property type="evidence" value="ECO:0007669"/>
    <property type="project" value="InterPro"/>
</dbReference>
<reference evidence="7" key="1">
    <citation type="submission" date="2018-06" db="EMBL/GenBank/DDBJ databases">
        <authorList>
            <person name="Zhirakovskaya E."/>
        </authorList>
    </citation>
    <scope>NUCLEOTIDE SEQUENCE</scope>
</reference>
<dbReference type="Gene3D" id="2.40.240.50">
    <property type="entry name" value="Barwin-like endoglucanases"/>
    <property type="match status" value="1"/>
</dbReference>
<name>A0A3B0RQZ8_9ZZZZ</name>
<accession>A0A3B0RQZ8</accession>
<dbReference type="GO" id="GO:0009253">
    <property type="term" value="P:peptidoglycan catabolic process"/>
    <property type="evidence" value="ECO:0007669"/>
    <property type="project" value="TreeGrafter"/>
</dbReference>
<dbReference type="InterPro" id="IPR026044">
    <property type="entry name" value="MltA"/>
</dbReference>
<comment type="catalytic activity">
    <reaction evidence="1">
        <text>Exolytic cleavage of the (1-&gt;4)-beta-glycosidic linkage between N-acetylmuramic acid (MurNAc) and N-acetylglucosamine (GlcNAc) residues in peptidoglycan, from either the reducing or the non-reducing ends of the peptidoglycan chains, with concomitant formation of a 1,6-anhydrobond in the MurNAc residue.</text>
        <dbReference type="EC" id="4.2.2.n1"/>
    </reaction>
</comment>
<evidence type="ECO:0000256" key="5">
    <source>
        <dbReference type="ARBA" id="ARBA00030918"/>
    </source>
</evidence>
<dbReference type="CDD" id="cd14668">
    <property type="entry name" value="mlta_B"/>
    <property type="match status" value="1"/>
</dbReference>
<sequence length="398" mass="44777">MKKFFIPISTAILFLLLLWGLIEIDGNRSYLVEFVEIPYDDLEGWASDQQALALIAFQKSCTALLSQPAHRKLSPENIGGRVQDWHKPCRAAEKLTGSTNHEARAFFEQYFTAFSYSQETEGLFTGYFAPEYNGSLKPTDEYRYPLYMVPASLKVLDLGKFSSALKGKTIVGEVQNGEFVPFKDRKNIDSGGLDNLNLEVVWLKDPADSFFMHIQGSGVIRYEDGQRQLFGYAGKNGRAYHSIGKFLIENGAITRKNMSMQSIRVWITENPRQAEALMWKNPSYVFFQPLDKLAPVGSMNVMLTAGRSLAVDREYVPLGMPIWLDLTPSLEAADPIRRLVIAQDTGGAIKGRVRADIYWGVGEDAGLVAGSMKERGRYYFLLPKNLALRISPESEKPW</sequence>